<evidence type="ECO:0008006" key="4">
    <source>
        <dbReference type="Google" id="ProtNLM"/>
    </source>
</evidence>
<name>A0A0F7UIS8_NEOCL</name>
<reference evidence="3" key="1">
    <citation type="journal article" date="2015" name="PLoS ONE">
        <title>Comprehensive Evaluation of Toxoplasma gondii VEG and Neospora caninum LIV Genomes with Tachyzoite Stage Transcriptome and Proteome Defines Novel Transcript Features.</title>
        <authorList>
            <person name="Ramaprasad A."/>
            <person name="Mourier T."/>
            <person name="Naeem R."/>
            <person name="Malas T.B."/>
            <person name="Moussa E."/>
            <person name="Panigrahi A."/>
            <person name="Vermont S.J."/>
            <person name="Otto T.D."/>
            <person name="Wastling J."/>
            <person name="Pain A."/>
        </authorList>
    </citation>
    <scope>NUCLEOTIDE SEQUENCE</scope>
    <source>
        <strain evidence="3">Liverpool</strain>
    </source>
</reference>
<gene>
    <name evidence="3" type="ORF">BN1204_046615</name>
</gene>
<feature type="compositionally biased region" description="Low complexity" evidence="1">
    <location>
        <begin position="367"/>
        <end position="385"/>
    </location>
</feature>
<feature type="compositionally biased region" description="Basic and acidic residues" evidence="1">
    <location>
        <begin position="17"/>
        <end position="29"/>
    </location>
</feature>
<keyword evidence="2" id="KW-0472">Membrane</keyword>
<keyword evidence="2" id="KW-1133">Transmembrane helix</keyword>
<feature type="region of interest" description="Disordered" evidence="1">
    <location>
        <begin position="1"/>
        <end position="29"/>
    </location>
</feature>
<protein>
    <recommendedName>
        <fullName evidence="4">Transmembrane protein</fullName>
    </recommendedName>
</protein>
<feature type="region of interest" description="Disordered" evidence="1">
    <location>
        <begin position="364"/>
        <end position="385"/>
    </location>
</feature>
<evidence type="ECO:0000256" key="2">
    <source>
        <dbReference type="SAM" id="Phobius"/>
    </source>
</evidence>
<evidence type="ECO:0000256" key="1">
    <source>
        <dbReference type="SAM" id="MobiDB-lite"/>
    </source>
</evidence>
<proteinExistence type="predicted"/>
<evidence type="ECO:0000313" key="3">
    <source>
        <dbReference type="EMBL" id="CEL68931.1"/>
    </source>
</evidence>
<sequence length="837" mass="90954">MHRRRRRHRAGEEDDPKEGLRGREEKVGGEAETIRDKTYYSQSLGEWGKKPLFLLAVGGLHHCLKCLFFFFCSRQTSKRLRRLPLASVAPRTPCAASPVLSFLSVHLLRSSPGCKSPCRRLLSLSVLAVSALLLFSSGSLSASFPLCSSPPRCLSFLPPRAAPLHTSAFADSSPFSLPVRASPSPSSSGPSFDASACSASSTRAASVKQNCAQSRLAAFANRHFPQADWTASSLVGSRVTFVAWRSLKREASIDASAPSSRVPSSHFDARLSSLSQYPSSTLPNSGASHRAAFACASCGCVTSRCHSLPFPCRSLLLSSLPSLSCAFSSLSGAPGEAVSALQTEEPSPLLSSLSRALKFFNARTLTSSPSPSSSPSSPPSSSLPRVGFPSASSPFVSSSDPAFAEVAREPYSEERQPCSEEIAAAYFSPPSSHSSAGLPSRLSTFYSSLPSWRSAPSRAAAKHSSSAKKDPVCVPYRAVDLIALFGRLLFLALLPLYAQLYVQCNEGQQNPKPPDFPPAIVPLEPRATCETSPKPSSPSFLSPYFSSFSLSASASGPRSWLFPWFWKSRGQVFRCLAAIFSSLSAVFTATVSSTPSSASRAAADRRSEAGSQFRFAGSTASHFRFPPATLLSSSRFPSPLSAVSLSELAETRTHAWSTFSRSLFSRPDVQRLDFRTFARRLLRLPFQWPPFAFFLPCANVYCYQRGVYRHLDAIPSVLDSLSAEVEAEQPHPAALFSLFHVLGPRDIPPPPFVLPHRNAKEADPRTPALDAEAVRRSLLRLCREAVSHDRKEEEMRFRRPQESGVEQAALTLWRMFERKVDAVTLRLAEGDWDVPAT</sequence>
<dbReference type="EMBL" id="LN714485">
    <property type="protein sequence ID" value="CEL68931.1"/>
    <property type="molecule type" value="Genomic_DNA"/>
</dbReference>
<organism evidence="3">
    <name type="scientific">Neospora caninum (strain Liverpool)</name>
    <dbReference type="NCBI Taxonomy" id="572307"/>
    <lineage>
        <taxon>Eukaryota</taxon>
        <taxon>Sar</taxon>
        <taxon>Alveolata</taxon>
        <taxon>Apicomplexa</taxon>
        <taxon>Conoidasida</taxon>
        <taxon>Coccidia</taxon>
        <taxon>Eucoccidiorida</taxon>
        <taxon>Eimeriorina</taxon>
        <taxon>Sarcocystidae</taxon>
        <taxon>Neospora</taxon>
    </lineage>
</organism>
<feature type="transmembrane region" description="Helical" evidence="2">
    <location>
        <begin position="121"/>
        <end position="144"/>
    </location>
</feature>
<dbReference type="AlphaFoldDB" id="A0A0F7UIS8"/>
<accession>A0A0F7UIS8</accession>
<keyword evidence="2" id="KW-0812">Transmembrane</keyword>